<feature type="compositionally biased region" description="Pro residues" evidence="1">
    <location>
        <begin position="258"/>
        <end position="271"/>
    </location>
</feature>
<feature type="compositionally biased region" description="Polar residues" evidence="1">
    <location>
        <begin position="2188"/>
        <end position="2200"/>
    </location>
</feature>
<feature type="compositionally biased region" description="Low complexity" evidence="1">
    <location>
        <begin position="1601"/>
        <end position="1611"/>
    </location>
</feature>
<gene>
    <name evidence="2" type="ORF">ElyMa_003861100</name>
</gene>
<evidence type="ECO:0008006" key="4">
    <source>
        <dbReference type="Google" id="ProtNLM"/>
    </source>
</evidence>
<feature type="compositionally biased region" description="Polar residues" evidence="1">
    <location>
        <begin position="2671"/>
        <end position="2688"/>
    </location>
</feature>
<feature type="region of interest" description="Disordered" evidence="1">
    <location>
        <begin position="1657"/>
        <end position="1678"/>
    </location>
</feature>
<comment type="caution">
    <text evidence="2">The sequence shown here is derived from an EMBL/GenBank/DDBJ whole genome shotgun (WGS) entry which is preliminary data.</text>
</comment>
<feature type="compositionally biased region" description="Polar residues" evidence="1">
    <location>
        <begin position="1171"/>
        <end position="1185"/>
    </location>
</feature>
<feature type="region of interest" description="Disordered" evidence="1">
    <location>
        <begin position="31"/>
        <end position="57"/>
    </location>
</feature>
<dbReference type="EMBL" id="BMAT01007869">
    <property type="protein sequence ID" value="GFR73189.1"/>
    <property type="molecule type" value="Genomic_DNA"/>
</dbReference>
<dbReference type="Proteomes" id="UP000762676">
    <property type="component" value="Unassembled WGS sequence"/>
</dbReference>
<feature type="region of interest" description="Disordered" evidence="1">
    <location>
        <begin position="1831"/>
        <end position="1852"/>
    </location>
</feature>
<feature type="region of interest" description="Disordered" evidence="1">
    <location>
        <begin position="329"/>
        <end position="387"/>
    </location>
</feature>
<feature type="compositionally biased region" description="Low complexity" evidence="1">
    <location>
        <begin position="1911"/>
        <end position="1920"/>
    </location>
</feature>
<organism evidence="2 3">
    <name type="scientific">Elysia marginata</name>
    <dbReference type="NCBI Taxonomy" id="1093978"/>
    <lineage>
        <taxon>Eukaryota</taxon>
        <taxon>Metazoa</taxon>
        <taxon>Spiralia</taxon>
        <taxon>Lophotrochozoa</taxon>
        <taxon>Mollusca</taxon>
        <taxon>Gastropoda</taxon>
        <taxon>Heterobranchia</taxon>
        <taxon>Euthyneura</taxon>
        <taxon>Panpulmonata</taxon>
        <taxon>Sacoglossa</taxon>
        <taxon>Placobranchoidea</taxon>
        <taxon>Plakobranchidae</taxon>
        <taxon>Elysia</taxon>
    </lineage>
</organism>
<feature type="compositionally biased region" description="Basic and acidic residues" evidence="1">
    <location>
        <begin position="2557"/>
        <end position="2573"/>
    </location>
</feature>
<feature type="compositionally biased region" description="Low complexity" evidence="1">
    <location>
        <begin position="1489"/>
        <end position="1498"/>
    </location>
</feature>
<feature type="compositionally biased region" description="Basic and acidic residues" evidence="1">
    <location>
        <begin position="1389"/>
        <end position="1406"/>
    </location>
</feature>
<evidence type="ECO:0000313" key="2">
    <source>
        <dbReference type="EMBL" id="GFR73189.1"/>
    </source>
</evidence>
<feature type="region of interest" description="Disordered" evidence="1">
    <location>
        <begin position="1111"/>
        <end position="1159"/>
    </location>
</feature>
<feature type="compositionally biased region" description="Pro residues" evidence="1">
    <location>
        <begin position="181"/>
        <end position="190"/>
    </location>
</feature>
<feature type="compositionally biased region" description="Low complexity" evidence="1">
    <location>
        <begin position="355"/>
        <end position="374"/>
    </location>
</feature>
<feature type="region of interest" description="Disordered" evidence="1">
    <location>
        <begin position="1962"/>
        <end position="1990"/>
    </location>
</feature>
<feature type="compositionally biased region" description="Polar residues" evidence="1">
    <location>
        <begin position="128"/>
        <end position="147"/>
    </location>
</feature>
<feature type="compositionally biased region" description="Polar residues" evidence="1">
    <location>
        <begin position="2965"/>
        <end position="2984"/>
    </location>
</feature>
<evidence type="ECO:0000256" key="1">
    <source>
        <dbReference type="SAM" id="MobiDB-lite"/>
    </source>
</evidence>
<proteinExistence type="predicted"/>
<feature type="region of interest" description="Disordered" evidence="1">
    <location>
        <begin position="2406"/>
        <end position="2462"/>
    </location>
</feature>
<feature type="region of interest" description="Disordered" evidence="1">
    <location>
        <begin position="1387"/>
        <end position="1409"/>
    </location>
</feature>
<dbReference type="PANTHER" id="PTHR36721">
    <property type="entry name" value="PROLINE-RICH FAMILY PROTEIN"/>
    <property type="match status" value="1"/>
</dbReference>
<dbReference type="PANTHER" id="PTHR36721:SF1">
    <property type="entry name" value="OS04G0446401 PROTEIN"/>
    <property type="match status" value="1"/>
</dbReference>
<evidence type="ECO:0000313" key="3">
    <source>
        <dbReference type="Proteomes" id="UP000762676"/>
    </source>
</evidence>
<feature type="region of interest" description="Disordered" evidence="1">
    <location>
        <begin position="2545"/>
        <end position="2597"/>
    </location>
</feature>
<feature type="region of interest" description="Disordered" evidence="1">
    <location>
        <begin position="2656"/>
        <end position="2698"/>
    </location>
</feature>
<feature type="region of interest" description="Disordered" evidence="1">
    <location>
        <begin position="400"/>
        <end position="433"/>
    </location>
</feature>
<feature type="compositionally biased region" description="Basic and acidic residues" evidence="1">
    <location>
        <begin position="1291"/>
        <end position="1300"/>
    </location>
</feature>
<feature type="compositionally biased region" description="Low complexity" evidence="1">
    <location>
        <begin position="1111"/>
        <end position="1124"/>
    </location>
</feature>
<feature type="region of interest" description="Disordered" evidence="1">
    <location>
        <begin position="1449"/>
        <end position="1498"/>
    </location>
</feature>
<feature type="region of interest" description="Disordered" evidence="1">
    <location>
        <begin position="85"/>
        <end position="317"/>
    </location>
</feature>
<feature type="compositionally biased region" description="Polar residues" evidence="1">
    <location>
        <begin position="873"/>
        <end position="886"/>
    </location>
</feature>
<feature type="compositionally biased region" description="Low complexity" evidence="1">
    <location>
        <begin position="2417"/>
        <end position="2432"/>
    </location>
</feature>
<feature type="region of interest" description="Disordered" evidence="1">
    <location>
        <begin position="799"/>
        <end position="841"/>
    </location>
</feature>
<feature type="compositionally biased region" description="Polar residues" evidence="1">
    <location>
        <begin position="97"/>
        <end position="106"/>
    </location>
</feature>
<feature type="region of interest" description="Disordered" evidence="1">
    <location>
        <begin position="1275"/>
        <end position="1304"/>
    </location>
</feature>
<feature type="compositionally biased region" description="Low complexity" evidence="1">
    <location>
        <begin position="2138"/>
        <end position="2161"/>
    </location>
</feature>
<sequence length="3137" mass="346281">MQSYSEESKNVLAELKNRKLTQTPEEAEIMASGLDAGHKPTMIFSSQNRKRGHKPRSEAFYLTQDTPSEIKSRWSSAMGNKHVANTRRQPGNVFLGGNQNFTPTSFQEERSQSTGVLVLSNETKRSKSSSPDRLSDLQSFNLSSRPSALSADRSKTTGGLLGKSFLLNTNGAFKDSRKRASPPPLIPPPASFSKRQGSVSSESFSSPTSTPHTSPRSPPPFPPASSTEMPLPPAPLPKLVHQDITPSEISKRDSHTPPTSPPTPPLPPPPQFQQLQSYVFDECSDLPLPPPPSLVEAISSGDNAESDNKTLGKTTQQIILPHLPLGIEHTSGISQEKGAFSNTKSKTVMREETDLLPAPHSSPQHHQPSPTPLTSSGGAGDPSLHISPLSSRLRDLARGGHNAGEVNLSPPGAAEGKPSSRAHSRSPSKATSSFHAILSGQGASSNIIENTQVNSHTLDIISTFSESTDKEGEFIDHVFSSILSQHTSEPDVFNMSSALTEKCSEVIYTQPAAKIEVLENNSKAISASDASHQLAENSLQEKKSNLKLEEEKAGLASSSYTQLPAAALSSQESLTRLEHESLTPVSLSSDNDETRDPQGGTSTDTTYLSKLRVTPPRRGRARKREVRPLKVTKLRPDVKTVREHIKKGTVDELATLFSQDLLIHPFSSNLTSEHFSSDTSRESLLLDASIQNNYGDYNEVIISETREAPAILEKITAVGADYEIIDSKSSHRESEDFSVERSLASMDNKALHSQDSDLTVEIIEKSENKVDFKDNKSSIEEEREGFDYLSASREIFKQVMRSDSKSPRNSLRKAHPHLKVNTIHSSKHGPTQKEEMSARTSIKTEAVNTAGVSSQKELDSSIPQGFEEDQARKTSSYCQDSASNTDDIAGESKQSVHTHDPTLPHTSAVLTSYDENQVPLSVSDPHVNITYREDNFSSQHNLLSESPLNVDEMTKQSKEHLPGIEGFKGAFLSPRQNTTEKSHSTKDDPTCENNKEVVLTGPAAETTYDYDGTNTSAAVGWVGGSKDETGPKHTGLLHKLDFTSLSPQHNNDFVVAESTATREGTKTETFRSRSDWSLWDSGSSERSGSLGRSNVNINSWTTTEILDTKTGGTTTTLLTKTPTTSNDVDRQRARVKSQLKTGSLSAEPVSPPDNTVTDHSSLTLSNIEEFKSSSLQSKSEGNNSEFPEKDTAEEDQGGKNSSLLLSSFSHHPNHVDEAVGGENEAIHRRTVVLHNSEAGLEDGLSLQTHSTNITSLFAHSTLDFESEIDEEDRLEKNEGEGEGIPVPGFQHNDEREENVRKPGLSSAGIEVTSVVIRPSELKKTLGQSEQLAEFRKINNNTGYSSSDVTSNGENETRDNFLSILDSIQLDGHSDLTSEFVGKSGLQRVYSEERSKSSSPEKREPLFDSRNVLQHKEIIRSLQPSASSEEVNVENSNKINAYKLRKNLNDYKESDKSKSSSSNSESEEGVKLTKPGKLTEQEEKTIENNSSTVAATTTTTTRSISSSGVALGDQVGDLEEELHLLHTSLSPQVSEHAVEEKLLPQAPEDDNISNIGSVSSRASNSGKLKETVFNSAFFTSGALITEGEEGEGSPYQVGPTGSISSNHSSKSAHSNEDSNVIEISNRIQVTEEFSDHSRKSSISSARGINQDINIVQEDIHGSKSREGSTSSECSSKERTFEVTIESKENDSSDTRSWTQTVKAKDITFPEPPAVFSEKPQRPFSVDLEENLITRDQFIATKSIFEKDSNTGANTGSRPIRKPTLVQNLSSSKPTETSSSYVEGNSSRLQRPPSYYSAESTNTDGHIPDTRDGQPSTFCDARDQVRGTGIAVTQERPYGHSPHPTPPSTASATALRQRQAYLDSDLDQKKQPLSLCSDTGGISNTIYKENWEAEASNTAYHSEINSDRKRTNSSSSSSSSSSTDSDVDQKDKREKNLKKRKPQSHAIVQSFTSHKDYFLNRTSETATSTTQLPFASETLQEERRRSSLSSDENSFKDVIDIISGYNDATTNLYNNNSNTDNNYNLSQNSPDTNGNMSAAVGELSTFAIHKKMTSEDKSISVTSDTSSVQHPPRTNNVVVQNGVDHDIYLIQDNNGDYYALQEVEGSAKSAPVGSNVTAHIINSSNVSSHRNKLHHSHQHSSVSTASPHSSRSSSIDYLLSSSSHQHEGGNLVIDGTAVGENKAREVISTFLESQEPVPSSSRYETEESRARGYYDSGSAEHREAYKQIHTQGDISADTGERLHYTQQLETNSSDRNVFINGHNTGNNAAKHNNITFYSPHIQSDALTNSTVTIQNKTNTRVDNSQVWTAPGFEPYTTGSGAQDHHSSSLQILNLNTPHQTVKVNKSNTPDYSWSDPGGVISTYNQPLAVNTTQNAVVQSIAPFQTTPISITTTTQAVVGETVDMQIDFPEQQHQHRVYQRQVSTTTEETSGDESSPQRFVVKNSPKKSSLKKTSKYDSSSLNDSGSDIVYTKKETVSADINIGGKSREIILHPVDDPYEDLSLSDARSSDANLYQVYNEGKPKPFQEVHTNREQKQDTNFAFTTRYNYERPSRSLPRSSSEHNLFDGHSSSEKGRGRTKHRIYSPREERGHGSDTGKSYRIRHSKMPHSPERFFKNPTLSLHRDSSDIDDIDHSRGYHSEIDISQPKKYKMITKVVVDGEEERSRSTSPTSSNRYRVTNAKTRSASNSTHGEIEEKQGQTRYRVLYANNSRKDSSDLGNSFKENRKRYRVFGQSDSALNVSSRQDLSTYDDRAHNRSIDEATITRTARVQPSRLSSQPHMGKSHKTVIQLEVDKDKRIRQRDAQNGLNQEENRYSVKHSRSLDDALSPTIVQVNTAPPPSQKAWRIEGVSSGSLDSDYHMSDSMDNDHPTVKTLQQKSGNKRYVVHSTVGDPHDEQGNVLHLPGWHKSTIDINEDHPRQMEQSKSYKIFNRSLDEEMLNSQSYKTEKSVYFVRQVSDNATIHNKLSQRSQSTEFVSPDSGQGTEVASTDGENETLRQKFERVERIYEVRSEPQMPEHFTSTEDLSNDLRVLRGKILIKNRLDDSEHGDDDFDENANLFDTSFHLGKDNPLYSSDQDLLESIRREEKRELAQQVTQDITYDHVERIAQRHRTGDGQGESQTQASLMRFTELVKSASQSYQ</sequence>
<keyword evidence="3" id="KW-1185">Reference proteome</keyword>
<feature type="compositionally biased region" description="Basic residues" evidence="1">
    <location>
        <begin position="2127"/>
        <end position="2136"/>
    </location>
</feature>
<feature type="region of interest" description="Disordered" evidence="1">
    <location>
        <begin position="1171"/>
        <end position="1217"/>
    </location>
</feature>
<feature type="compositionally biased region" description="Low complexity" evidence="1">
    <location>
        <begin position="1768"/>
        <end position="1778"/>
    </location>
</feature>
<feature type="region of interest" description="Disordered" evidence="1">
    <location>
        <begin position="2124"/>
        <end position="2169"/>
    </location>
</feature>
<accession>A0AAV4FJG2</accession>
<feature type="region of interest" description="Disordered" evidence="1">
    <location>
        <begin position="1900"/>
        <end position="1944"/>
    </location>
</feature>
<feature type="compositionally biased region" description="Basic and acidic residues" evidence="1">
    <location>
        <begin position="2582"/>
        <end position="2592"/>
    </location>
</feature>
<feature type="region of interest" description="Disordered" evidence="1">
    <location>
        <begin position="2965"/>
        <end position="2990"/>
    </location>
</feature>
<feature type="compositionally biased region" description="Basic and acidic residues" evidence="1">
    <location>
        <begin position="1476"/>
        <end position="1485"/>
    </location>
</feature>
<reference evidence="2 3" key="1">
    <citation type="journal article" date="2021" name="Elife">
        <title>Chloroplast acquisition without the gene transfer in kleptoplastic sea slugs, Plakobranchus ocellatus.</title>
        <authorList>
            <person name="Maeda T."/>
            <person name="Takahashi S."/>
            <person name="Yoshida T."/>
            <person name="Shimamura S."/>
            <person name="Takaki Y."/>
            <person name="Nagai Y."/>
            <person name="Toyoda A."/>
            <person name="Suzuki Y."/>
            <person name="Arimoto A."/>
            <person name="Ishii H."/>
            <person name="Satoh N."/>
            <person name="Nishiyama T."/>
            <person name="Hasebe M."/>
            <person name="Maruyama T."/>
            <person name="Minagawa J."/>
            <person name="Obokata J."/>
            <person name="Shigenobu S."/>
        </authorList>
    </citation>
    <scope>NUCLEOTIDE SEQUENCE [LARGE SCALE GENOMIC DNA]</scope>
</reference>
<feature type="region of interest" description="Disordered" evidence="1">
    <location>
        <begin position="2187"/>
        <end position="2209"/>
    </location>
</feature>
<feature type="compositionally biased region" description="Polar residues" evidence="1">
    <location>
        <begin position="1962"/>
        <end position="1971"/>
    </location>
</feature>
<feature type="compositionally biased region" description="Low complexity" evidence="1">
    <location>
        <begin position="198"/>
        <end position="215"/>
    </location>
</feature>
<feature type="compositionally biased region" description="Basic residues" evidence="1">
    <location>
        <begin position="2442"/>
        <end position="2451"/>
    </location>
</feature>
<feature type="region of interest" description="Disordered" evidence="1">
    <location>
        <begin position="571"/>
        <end position="607"/>
    </location>
</feature>
<protein>
    <recommendedName>
        <fullName evidence="4">DH domain-containing protein</fullName>
    </recommendedName>
</protein>
<feature type="region of interest" description="Disordered" evidence="1">
    <location>
        <begin position="868"/>
        <end position="906"/>
    </location>
</feature>
<feature type="region of interest" description="Disordered" evidence="1">
    <location>
        <begin position="1586"/>
        <end position="1618"/>
    </location>
</feature>
<feature type="region of interest" description="Disordered" evidence="1">
    <location>
        <begin position="1746"/>
        <end position="1815"/>
    </location>
</feature>
<name>A0AAV4FJG2_9GAST</name>